<gene>
    <name evidence="1" type="ORF">AB1207_16030</name>
</gene>
<evidence type="ECO:0000313" key="1">
    <source>
        <dbReference type="EMBL" id="MEW9266262.1"/>
    </source>
</evidence>
<dbReference type="Gene3D" id="3.30.530.20">
    <property type="match status" value="1"/>
</dbReference>
<name>A0ABV3PAQ4_9ACTN</name>
<dbReference type="RefSeq" id="WP_367639395.1">
    <property type="nucleotide sequence ID" value="NZ_JBFNQN010000011.1"/>
</dbReference>
<dbReference type="Proteomes" id="UP001555826">
    <property type="component" value="Unassembled WGS sequence"/>
</dbReference>
<dbReference type="InterPro" id="IPR023393">
    <property type="entry name" value="START-like_dom_sf"/>
</dbReference>
<protein>
    <recommendedName>
        <fullName evidence="3">Polyketide cyclase/dehydrase/lipid transport protein</fullName>
    </recommendedName>
</protein>
<accession>A0ABV3PAQ4</accession>
<dbReference type="SUPFAM" id="SSF55961">
    <property type="entry name" value="Bet v1-like"/>
    <property type="match status" value="1"/>
</dbReference>
<evidence type="ECO:0000313" key="2">
    <source>
        <dbReference type="Proteomes" id="UP001555826"/>
    </source>
</evidence>
<comment type="caution">
    <text evidence="1">The sequence shown here is derived from an EMBL/GenBank/DDBJ whole genome shotgun (WGS) entry which is preliminary data.</text>
</comment>
<dbReference type="EMBL" id="JBFNQN010000011">
    <property type="protein sequence ID" value="MEW9266262.1"/>
    <property type="molecule type" value="Genomic_DNA"/>
</dbReference>
<keyword evidence="2" id="KW-1185">Reference proteome</keyword>
<evidence type="ECO:0008006" key="3">
    <source>
        <dbReference type="Google" id="ProtNLM"/>
    </source>
</evidence>
<proteinExistence type="predicted"/>
<organism evidence="1 2">
    <name type="scientific">Kineococcus endophyticus</name>
    <dbReference type="NCBI Taxonomy" id="1181883"/>
    <lineage>
        <taxon>Bacteria</taxon>
        <taxon>Bacillati</taxon>
        <taxon>Actinomycetota</taxon>
        <taxon>Actinomycetes</taxon>
        <taxon>Kineosporiales</taxon>
        <taxon>Kineosporiaceae</taxon>
        <taxon>Kineococcus</taxon>
    </lineage>
</organism>
<reference evidence="1 2" key="1">
    <citation type="submission" date="2024-07" db="EMBL/GenBank/DDBJ databases">
        <authorList>
            <person name="Thanompreechachai J."/>
            <person name="Duangmal K."/>
        </authorList>
    </citation>
    <scope>NUCLEOTIDE SEQUENCE [LARGE SCALE GENOMIC DNA]</scope>
    <source>
        <strain evidence="1 2">KCTC 19886</strain>
    </source>
</reference>
<sequence>MADGRGVSRPGPQGRLVEFTASAVVTGRVKHVFDVLTDWPRQTAWVPATVVARAQDSPVAAVGERFVGTTTFGPFVLVDAMEVVDRVPPDGTEGPGAVGRVRVAKTGDVFGGDVDIVVAPAGPGRVRVDWTERILVRPRWLARLAGLGGPVPGLVGKLAFEAVLRTASDDLRGPS</sequence>